<evidence type="ECO:0000313" key="1">
    <source>
        <dbReference type="EMBL" id="GAA0661567.1"/>
    </source>
</evidence>
<keyword evidence="2" id="KW-1185">Reference proteome</keyword>
<evidence type="ECO:0000313" key="2">
    <source>
        <dbReference type="Proteomes" id="UP001500238"/>
    </source>
</evidence>
<proteinExistence type="predicted"/>
<sequence length="150" mass="16497">MTDPDKSNDQHYFDALKLVEWIVMAFDIETKGEGGRNSGAIGMSGCRVFNTLARKPGAFVRLVPLRYSELVEESGLSRSTIGHAVDRLIEHLLLSVVGRSGDPTGRMAMLHLPPRVLSLYERREGRPGSSREPVPRAEVAKALAVLSREA</sequence>
<dbReference type="Gene3D" id="1.10.10.10">
    <property type="entry name" value="Winged helix-like DNA-binding domain superfamily/Winged helix DNA-binding domain"/>
    <property type="match status" value="1"/>
</dbReference>
<protein>
    <recommendedName>
        <fullName evidence="3">MarR family transcriptional regulator</fullName>
    </recommendedName>
</protein>
<gene>
    <name evidence="1" type="ORF">GCM10009102_07960</name>
</gene>
<accession>A0ABN1HPD4</accession>
<reference evidence="1 2" key="1">
    <citation type="journal article" date="2019" name="Int. J. Syst. Evol. Microbiol.">
        <title>The Global Catalogue of Microorganisms (GCM) 10K type strain sequencing project: providing services to taxonomists for standard genome sequencing and annotation.</title>
        <authorList>
            <consortium name="The Broad Institute Genomics Platform"/>
            <consortium name="The Broad Institute Genome Sequencing Center for Infectious Disease"/>
            <person name="Wu L."/>
            <person name="Ma J."/>
        </authorList>
    </citation>
    <scope>NUCLEOTIDE SEQUENCE [LARGE SCALE GENOMIC DNA]</scope>
    <source>
        <strain evidence="1 2">JCM 14603</strain>
    </source>
</reference>
<comment type="caution">
    <text evidence="1">The sequence shown here is derived from an EMBL/GenBank/DDBJ whole genome shotgun (WGS) entry which is preliminary data.</text>
</comment>
<dbReference type="RefSeq" id="WP_163956525.1">
    <property type="nucleotide sequence ID" value="NZ_BAAAES010000005.1"/>
</dbReference>
<dbReference type="EMBL" id="BAAAES010000005">
    <property type="protein sequence ID" value="GAA0661567.1"/>
    <property type="molecule type" value="Genomic_DNA"/>
</dbReference>
<evidence type="ECO:0008006" key="3">
    <source>
        <dbReference type="Google" id="ProtNLM"/>
    </source>
</evidence>
<dbReference type="InterPro" id="IPR036388">
    <property type="entry name" value="WH-like_DNA-bd_sf"/>
</dbReference>
<name>A0ABN1HPD4_9SPHN</name>
<organism evidence="1 2">
    <name type="scientific">Sphingomonas insulae</name>
    <dbReference type="NCBI Taxonomy" id="424800"/>
    <lineage>
        <taxon>Bacteria</taxon>
        <taxon>Pseudomonadati</taxon>
        <taxon>Pseudomonadota</taxon>
        <taxon>Alphaproteobacteria</taxon>
        <taxon>Sphingomonadales</taxon>
        <taxon>Sphingomonadaceae</taxon>
        <taxon>Sphingomonas</taxon>
    </lineage>
</organism>
<dbReference type="Proteomes" id="UP001500238">
    <property type="component" value="Unassembled WGS sequence"/>
</dbReference>